<feature type="compositionally biased region" description="Basic and acidic residues" evidence="1">
    <location>
        <begin position="617"/>
        <end position="638"/>
    </location>
</feature>
<evidence type="ECO:0000313" key="4">
    <source>
        <dbReference type="Proteomes" id="UP000581408"/>
    </source>
</evidence>
<feature type="compositionally biased region" description="Pro residues" evidence="1">
    <location>
        <begin position="1312"/>
        <end position="1331"/>
    </location>
</feature>
<feature type="region of interest" description="Disordered" evidence="1">
    <location>
        <begin position="1305"/>
        <end position="1372"/>
    </location>
</feature>
<feature type="domain" description="T-Q ester bond containing" evidence="2">
    <location>
        <begin position="493"/>
        <end position="644"/>
    </location>
</feature>
<feature type="domain" description="T-Q ester bond containing" evidence="2">
    <location>
        <begin position="1100"/>
        <end position="1231"/>
    </location>
</feature>
<dbReference type="PANTHER" id="PTHR24216">
    <property type="entry name" value="PAXILLIN-RELATED"/>
    <property type="match status" value="1"/>
</dbReference>
<feature type="non-terminal residue" evidence="3">
    <location>
        <position position="1"/>
    </location>
</feature>
<dbReference type="Proteomes" id="UP000581408">
    <property type="component" value="Unassembled WGS sequence"/>
</dbReference>
<proteinExistence type="predicted"/>
<feature type="domain" description="T-Q ester bond containing" evidence="2">
    <location>
        <begin position="794"/>
        <end position="938"/>
    </location>
</feature>
<dbReference type="EMBL" id="JABFEE010000020">
    <property type="protein sequence ID" value="MBA1836304.1"/>
    <property type="molecule type" value="Genomic_DNA"/>
</dbReference>
<feature type="compositionally biased region" description="Low complexity" evidence="1">
    <location>
        <begin position="435"/>
        <end position="490"/>
    </location>
</feature>
<sequence>GTTEVVPGPSTVTTAPGTTEVVPGPSTTTTAPGTTEVVPGPSTVTTAPGTTEVVPGPSTTTTAPGTTEVVPGPSTTTTAPGTTEVVPGTTITSTAPTVTVTETPTTTATVPNETVTTTVKQGFTPKPEIRTRAEFEEGATQVTAGATVVDTVSYFGLVAGKNYTLDAKLVDKQDAKRVLGTGAVTFKAEGTEGELVNGSVKVEIAVNEKVTEPVQAAVAFERLTSTEVNAQGEDTDGKKSHDIAKHEDISDEAQTVRTVFEPSIATNAKFDNGSSEVVAGNKVIDTVEYKGLVPGKEYTLTAKLMERLGEAGSYRAGRVLGEGTKTFTPKTTDGFVDVTITVNDDVTTPVAAAVAFEELTSTEVTKDGRDNKGGKSVFITDHTDINDGNQTVTGPVTTPTPTTSEEPIPTTTIQLLPSTEPSTTSGVSTTKTAGVSEETSTTSDEATSETSTTEATTEVTTEATTSVAEPSTSETAPSSTPEVPVVPSNPEGKIDTKVTVNGQAIVDGKPVTVTEQDVINGLKVTDEITYSGLAAGTKYRFEGQLQHVEFNEAGEVVKVTPVTEVKSTDVVAAENGKGTASVDFGTLTELIPGATYVVYERAIPLDGNDQPTTDPNGEPKDSSKDNRKVIEHKDPKDKAQTFEVVKTPTTTPTSPVAPSTTPDKCVPVTTVSTVPGTTVAETTVPGTTVPETTVPGTPETPGSTVPGTTIPGTTVPGTTVAPSTVPATTLPEHCVTTTPVTTTPVAPTTEPTQPTETVPAQPSTTEKPSKETTPTVPSSTTTPVVPPVVWFPNPQIGTTADFTGGAKEVKSGVVVNDTVKYQGLVPGKTYTLTAELVSKDAFNNLADKNVYGESVIGTGTKTFTASETGNGSVVVEIAVNEGIDTPVRAAVAFETLTSTEVNRDGQDNPQGGETPGDTSDDNQIAEHKNIDDQNQTVRSPKTPGTPPVFEGAPAIGTNANFATGSKEVVAGATIVDTVRYSGLVPGKTYTLTADLVAKYNGAVIGQGEKRFTASENGFGAVDVDITVSSWVKEPVYAAVAFERLTSTEVDVQGNELPEGNRVPAEIAQHRDINDAAQTVISPNISEGNELPKNPGVSTNADFANGAEVVNGAVVRDAVKYWGLVPGKTYTATAQLIERVGDKAPYSEGRVLGTQSVTFTPENTFGEINVDIPVTNAEGAVIAAVAFETLTSTEVDRNGKDNPKGGNTPDDYTDDNEIAEHKDINDSYQTVKTSEGVPPTTSQETPGTSTEETTPAPVPSESTSATTTPAPTDGGTSDEGSSVDKDKLKWLLLIPGLGLIPALLGGGGSSTPAPKPAPQPVPSKPAPAPAPSAPAGQTPKPAGQPVPVDSPRGEIKQIPSGGTALEAEMPAYI</sequence>
<feature type="region of interest" description="Disordered" evidence="1">
    <location>
        <begin position="1193"/>
        <end position="1282"/>
    </location>
</feature>
<dbReference type="NCBIfam" id="NF033903">
    <property type="entry name" value="VaFE_rpt"/>
    <property type="match status" value="6"/>
</dbReference>
<dbReference type="Pfam" id="PF18202">
    <property type="entry name" value="TQ"/>
    <property type="match status" value="6"/>
</dbReference>
<gene>
    <name evidence="3" type="ORF">HMC16_11405</name>
</gene>
<evidence type="ECO:0000256" key="1">
    <source>
        <dbReference type="SAM" id="MobiDB-lite"/>
    </source>
</evidence>
<feature type="compositionally biased region" description="Low complexity" evidence="1">
    <location>
        <begin position="1237"/>
        <end position="1271"/>
    </location>
</feature>
<feature type="compositionally biased region" description="Low complexity" evidence="1">
    <location>
        <begin position="21"/>
        <end position="41"/>
    </location>
</feature>
<feature type="region of interest" description="Disordered" evidence="1">
    <location>
        <begin position="898"/>
        <end position="950"/>
    </location>
</feature>
<feature type="region of interest" description="Disordered" evidence="1">
    <location>
        <begin position="605"/>
        <end position="638"/>
    </location>
</feature>
<evidence type="ECO:0000313" key="3">
    <source>
        <dbReference type="EMBL" id="MBA1836304.1"/>
    </source>
</evidence>
<feature type="region of interest" description="Disordered" evidence="1">
    <location>
        <begin position="365"/>
        <end position="495"/>
    </location>
</feature>
<protein>
    <submittedName>
        <fullName evidence="3">VaFE repeat-containing surface-anchored protein</fullName>
    </submittedName>
</protein>
<feature type="region of interest" description="Disordered" evidence="1">
    <location>
        <begin position="736"/>
        <end position="781"/>
    </location>
</feature>
<accession>A0A838CMC5</accession>
<feature type="domain" description="T-Q ester bond containing" evidence="2">
    <location>
        <begin position="262"/>
        <end position="393"/>
    </location>
</feature>
<feature type="region of interest" description="Disordered" evidence="1">
    <location>
        <begin position="1"/>
        <end position="89"/>
    </location>
</feature>
<feature type="compositionally biased region" description="Polar residues" evidence="1">
    <location>
        <begin position="414"/>
        <end position="433"/>
    </location>
</feature>
<feature type="region of interest" description="Disordered" evidence="1">
    <location>
        <begin position="680"/>
        <end position="717"/>
    </location>
</feature>
<feature type="domain" description="T-Q ester bond containing" evidence="2">
    <location>
        <begin position="127"/>
        <end position="257"/>
    </location>
</feature>
<feature type="compositionally biased region" description="Low complexity" evidence="1">
    <location>
        <begin position="391"/>
        <end position="413"/>
    </location>
</feature>
<feature type="compositionally biased region" description="Basic and acidic residues" evidence="1">
    <location>
        <begin position="1193"/>
        <end position="1202"/>
    </location>
</feature>
<name>A0A838CMC5_9CORY</name>
<reference evidence="3 4" key="1">
    <citation type="submission" date="2020-05" db="EMBL/GenBank/DDBJ databases">
        <title>Descriptions of Corynebacterium xxxx sp. nov., Corynebacterium yyyy sp. nov. and Corynebacterium zzzz sp. nov.</title>
        <authorList>
            <person name="Zhang G."/>
        </authorList>
    </citation>
    <scope>NUCLEOTIDE SEQUENCE [LARGE SCALE GENOMIC DNA]</scope>
    <source>
        <strain evidence="4">zg-915</strain>
    </source>
</reference>
<dbReference type="RefSeq" id="WP_181195540.1">
    <property type="nucleotide sequence ID" value="NZ_JABFEE010000020.1"/>
</dbReference>
<dbReference type="PANTHER" id="PTHR24216:SF65">
    <property type="entry name" value="PAXILLIN-LIKE PROTEIN 1"/>
    <property type="match status" value="1"/>
</dbReference>
<feature type="domain" description="T-Q ester bond containing" evidence="2">
    <location>
        <begin position="953"/>
        <end position="1079"/>
    </location>
</feature>
<feature type="compositionally biased region" description="Low complexity" evidence="1">
    <location>
        <begin position="53"/>
        <end position="89"/>
    </location>
</feature>
<dbReference type="Gene3D" id="2.60.40.3930">
    <property type="match status" value="6"/>
</dbReference>
<evidence type="ECO:0000259" key="2">
    <source>
        <dbReference type="Pfam" id="PF18202"/>
    </source>
</evidence>
<comment type="caution">
    <text evidence="3">The sequence shown here is derived from an EMBL/GenBank/DDBJ whole genome shotgun (WGS) entry which is preliminary data.</text>
</comment>
<dbReference type="InterPro" id="IPR041100">
    <property type="entry name" value="TQ"/>
</dbReference>
<organism evidence="3 4">
    <name type="scientific">Corynebacterium wankanglinii</name>
    <dbReference type="NCBI Taxonomy" id="2735136"/>
    <lineage>
        <taxon>Bacteria</taxon>
        <taxon>Bacillati</taxon>
        <taxon>Actinomycetota</taxon>
        <taxon>Actinomycetes</taxon>
        <taxon>Mycobacteriales</taxon>
        <taxon>Corynebacteriaceae</taxon>
        <taxon>Corynebacterium</taxon>
    </lineage>
</organism>